<feature type="transmembrane region" description="Helical" evidence="1">
    <location>
        <begin position="31"/>
        <end position="54"/>
    </location>
</feature>
<proteinExistence type="predicted"/>
<evidence type="ECO:0000256" key="1">
    <source>
        <dbReference type="SAM" id="Phobius"/>
    </source>
</evidence>
<keyword evidence="1" id="KW-1133">Transmembrane helix</keyword>
<organism evidence="2">
    <name type="scientific">gut metagenome</name>
    <dbReference type="NCBI Taxonomy" id="749906"/>
    <lineage>
        <taxon>unclassified sequences</taxon>
        <taxon>metagenomes</taxon>
        <taxon>organismal metagenomes</taxon>
    </lineage>
</organism>
<name>J9G8K6_9ZZZZ</name>
<comment type="caution">
    <text evidence="2">The sequence shown here is derived from an EMBL/GenBank/DDBJ whole genome shotgun (WGS) entry which is preliminary data.</text>
</comment>
<keyword evidence="1" id="KW-0472">Membrane</keyword>
<gene>
    <name evidence="2" type="ORF">EVA_08699</name>
</gene>
<dbReference type="EMBL" id="AMCI01002261">
    <property type="protein sequence ID" value="EJX03194.1"/>
    <property type="molecule type" value="Genomic_DNA"/>
</dbReference>
<sequence length="164" mass="18469">MAIGSVYVTRICLRDFSSAFPPPYFSPSLTLYFTLSFLNIFSSVFSPLSFLSSISSVSLRISLRLSLFLSSTSFPLHPLQRLSYRIPQRIASTYIPAVRSPTPPGWRAHYEEKSPCTLTTKCTGILCLGMAASANCSIRIRFALDDKIRFAFVSRTIRIRFTFD</sequence>
<accession>J9G8K6</accession>
<dbReference type="AlphaFoldDB" id="J9G8K6"/>
<reference evidence="2" key="1">
    <citation type="journal article" date="2012" name="PLoS ONE">
        <title>Gene sets for utilization of primary and secondary nutrition supplies in the distal gut of endangered iberian lynx.</title>
        <authorList>
            <person name="Alcaide M."/>
            <person name="Messina E."/>
            <person name="Richter M."/>
            <person name="Bargiela R."/>
            <person name="Peplies J."/>
            <person name="Huws S.A."/>
            <person name="Newbold C.J."/>
            <person name="Golyshin P.N."/>
            <person name="Simon M.A."/>
            <person name="Lopez G."/>
            <person name="Yakimov M.M."/>
            <person name="Ferrer M."/>
        </authorList>
    </citation>
    <scope>NUCLEOTIDE SEQUENCE</scope>
</reference>
<protein>
    <submittedName>
        <fullName evidence="2">Uncharacterized protein</fullName>
    </submittedName>
</protein>
<evidence type="ECO:0000313" key="2">
    <source>
        <dbReference type="EMBL" id="EJX03194.1"/>
    </source>
</evidence>
<keyword evidence="1" id="KW-0812">Transmembrane</keyword>